<evidence type="ECO:0000313" key="2">
    <source>
        <dbReference type="Proteomes" id="UP000555756"/>
    </source>
</evidence>
<comment type="caution">
    <text evidence="1">The sequence shown here is derived from an EMBL/GenBank/DDBJ whole genome shotgun (WGS) entry which is preliminary data.</text>
</comment>
<reference evidence="1 2" key="1">
    <citation type="submission" date="2020-04" db="EMBL/GenBank/DDBJ databases">
        <title>Description of novel Gluconacetobacter.</title>
        <authorList>
            <person name="Sombolestani A."/>
        </authorList>
    </citation>
    <scope>NUCLEOTIDE SEQUENCE [LARGE SCALE GENOMIC DNA]</scope>
    <source>
        <strain evidence="1 2">LMG 21311</strain>
    </source>
</reference>
<organism evidence="1 2">
    <name type="scientific">Gluconacetobacter azotocaptans</name>
    <dbReference type="NCBI Taxonomy" id="142834"/>
    <lineage>
        <taxon>Bacteria</taxon>
        <taxon>Pseudomonadati</taxon>
        <taxon>Pseudomonadota</taxon>
        <taxon>Alphaproteobacteria</taxon>
        <taxon>Acetobacterales</taxon>
        <taxon>Acetobacteraceae</taxon>
        <taxon>Gluconacetobacter</taxon>
    </lineage>
</organism>
<sequence length="227" mass="25483">MKFGKSAPPEDFLQDTPLKHSAYQTLSMVDIELWQEAGWEGVGVALRPYVVPIAPPFLGLLFRNGDAGRRIFENWISDVGRADVNEKIRIVILTGVENSNPNAYTLAVSSNIGKAQFKEFDRIFVTSKMKTMENPDPRNLENFGRAFAASQSYALVPVTLSDDGRPPEFHFDLSILKREVVIREAWTIGLNDPDCMAVSPSINPIIPEGHENAPILELMEWQKKRGR</sequence>
<gene>
    <name evidence="1" type="ORF">HLH34_18645</name>
</gene>
<dbReference type="EMBL" id="JABEQF010000031">
    <property type="protein sequence ID" value="MBB2191954.1"/>
    <property type="molecule type" value="Genomic_DNA"/>
</dbReference>
<protein>
    <submittedName>
        <fullName evidence="1">Uncharacterized protein</fullName>
    </submittedName>
</protein>
<dbReference type="AlphaFoldDB" id="A0A7W4PGU5"/>
<accession>A0A7W4PGU5</accession>
<dbReference type="Proteomes" id="UP000555756">
    <property type="component" value="Unassembled WGS sequence"/>
</dbReference>
<name>A0A7W4PGU5_9PROT</name>
<proteinExistence type="predicted"/>
<evidence type="ECO:0000313" key="1">
    <source>
        <dbReference type="EMBL" id="MBB2191954.1"/>
    </source>
</evidence>
<keyword evidence="2" id="KW-1185">Reference proteome</keyword>